<evidence type="ECO:0000313" key="12">
    <source>
        <dbReference type="Proteomes" id="UP001163046"/>
    </source>
</evidence>
<evidence type="ECO:0000256" key="4">
    <source>
        <dbReference type="ARBA" id="ARBA00022771"/>
    </source>
</evidence>
<evidence type="ECO:0000256" key="1">
    <source>
        <dbReference type="ARBA" id="ARBA00008518"/>
    </source>
</evidence>
<dbReference type="SMART" id="SM00184">
    <property type="entry name" value="RING"/>
    <property type="match status" value="1"/>
</dbReference>
<dbReference type="OrthoDB" id="342730at2759"/>
<evidence type="ECO:0000259" key="10">
    <source>
        <dbReference type="PROSITE" id="PS50119"/>
    </source>
</evidence>
<dbReference type="InterPro" id="IPR013083">
    <property type="entry name" value="Znf_RING/FYVE/PHD"/>
</dbReference>
<dbReference type="SUPFAM" id="SSF57850">
    <property type="entry name" value="RING/U-box"/>
    <property type="match status" value="1"/>
</dbReference>
<dbReference type="Pfam" id="PF00630">
    <property type="entry name" value="Filamin"/>
    <property type="match status" value="1"/>
</dbReference>
<dbReference type="InterPro" id="IPR013783">
    <property type="entry name" value="Ig-like_fold"/>
</dbReference>
<accession>A0A9W9Z6L9</accession>
<dbReference type="PROSITE" id="PS50089">
    <property type="entry name" value="ZF_RING_2"/>
    <property type="match status" value="1"/>
</dbReference>
<dbReference type="Pfam" id="PF00643">
    <property type="entry name" value="zf-B_box"/>
    <property type="match status" value="1"/>
</dbReference>
<keyword evidence="4 6" id="KW-0863">Zinc-finger</keyword>
<evidence type="ECO:0000256" key="6">
    <source>
        <dbReference type="PROSITE-ProRule" id="PRU00024"/>
    </source>
</evidence>
<evidence type="ECO:0000256" key="7">
    <source>
        <dbReference type="PROSITE-ProRule" id="PRU00087"/>
    </source>
</evidence>
<dbReference type="EMBL" id="MU826827">
    <property type="protein sequence ID" value="KAJ7374768.1"/>
    <property type="molecule type" value="Genomic_DNA"/>
</dbReference>
<dbReference type="SMART" id="SM00557">
    <property type="entry name" value="IG_FLMN"/>
    <property type="match status" value="1"/>
</dbReference>
<keyword evidence="12" id="KW-1185">Reference proteome</keyword>
<dbReference type="SUPFAM" id="SSF57845">
    <property type="entry name" value="B-box zinc-binding domain"/>
    <property type="match status" value="1"/>
</dbReference>
<dbReference type="PANTHER" id="PTHR25462:SF296">
    <property type="entry name" value="MEIOTIC P26, ISOFORM F"/>
    <property type="match status" value="1"/>
</dbReference>
<evidence type="ECO:0000256" key="3">
    <source>
        <dbReference type="ARBA" id="ARBA00022737"/>
    </source>
</evidence>
<dbReference type="Gene3D" id="2.60.40.10">
    <property type="entry name" value="Immunoglobulins"/>
    <property type="match status" value="1"/>
</dbReference>
<dbReference type="SMART" id="SM00336">
    <property type="entry name" value="BBOX"/>
    <property type="match status" value="1"/>
</dbReference>
<sequence>MAQSRSFLDDVKRHLECSVCQEQFSEINEPKILKCLHTFCKSCLENWLRQQRKGAALSCPNCRQITECPNNDINSLPSNLFCNRWWTFGHHVKEIGNFESSDAQDYARRTNVCKQHKDEVRFYCEQCVICICRDCAILEHRDHNIVSLDKGVEKKKSEIENKMRAVQTNGSRLRNQKESLEKQRMRVNNSFAQATEEVHRAAKRNIELIRQHEASVTEQLLKQKETFQAEFSNTVTSLDEKLMEIESSLDFGKHVLERNNLPEILNVEEVLEQRFQELLEPSEFSMKLNYFEVKYVSNDLSSLKDPPGKLFTTNTEPSFSLAEGMGLTEGTQGEDCSFTVITMDSQSKKTYSEIDRVDVDIQSLQAGTALKANITDTRDGCYKVSYKPEAAGEFNVLITVASEAIKGSPFQLKVKGQKVKRKKERKTRRINRLYASIRQRYLNNEHLNMPDPLITLVTVLFIPTCSHNNTNNTIVQSVLQQKQEFEGVALTVFELVSVELCLETVEFLTREQTSTLLKEIADKTGIMWFESSENFMMSGTFKQVEVSRIYLQQAINQSGGIAVFNGLTRKNAQKGEENESRLVTRKTRKI</sequence>
<evidence type="ECO:0000256" key="8">
    <source>
        <dbReference type="SAM" id="Coils"/>
    </source>
</evidence>
<dbReference type="Gene3D" id="3.30.160.60">
    <property type="entry name" value="Classic Zinc Finger"/>
    <property type="match status" value="1"/>
</dbReference>
<feature type="coiled-coil region" evidence="8">
    <location>
        <begin position="156"/>
        <end position="197"/>
    </location>
</feature>
<keyword evidence="8" id="KW-0175">Coiled coil</keyword>
<evidence type="ECO:0000256" key="2">
    <source>
        <dbReference type="ARBA" id="ARBA00022723"/>
    </source>
</evidence>
<feature type="domain" description="B box-type" evidence="10">
    <location>
        <begin position="108"/>
        <end position="148"/>
    </location>
</feature>
<reference evidence="11" key="1">
    <citation type="submission" date="2023-01" db="EMBL/GenBank/DDBJ databases">
        <title>Genome assembly of the deep-sea coral Lophelia pertusa.</title>
        <authorList>
            <person name="Herrera S."/>
            <person name="Cordes E."/>
        </authorList>
    </citation>
    <scope>NUCLEOTIDE SEQUENCE</scope>
    <source>
        <strain evidence="11">USNM1676648</strain>
        <tissue evidence="11">Polyp</tissue>
    </source>
</reference>
<gene>
    <name evidence="11" type="ORF">OS493_005116</name>
</gene>
<dbReference type="PANTHER" id="PTHR25462">
    <property type="entry name" value="BONUS, ISOFORM C-RELATED"/>
    <property type="match status" value="1"/>
</dbReference>
<feature type="repeat" description="Filamin" evidence="7">
    <location>
        <begin position="312"/>
        <end position="414"/>
    </location>
</feature>
<keyword evidence="5" id="KW-0862">Zinc</keyword>
<comment type="similarity">
    <text evidence="1">Belongs to the TRIM/RBCC family.</text>
</comment>
<dbReference type="PROSITE" id="PS50119">
    <property type="entry name" value="ZF_BBOX"/>
    <property type="match status" value="1"/>
</dbReference>
<dbReference type="PROSITE" id="PS00518">
    <property type="entry name" value="ZF_RING_1"/>
    <property type="match status" value="1"/>
</dbReference>
<dbReference type="SUPFAM" id="SSF81296">
    <property type="entry name" value="E set domains"/>
    <property type="match status" value="1"/>
</dbReference>
<dbReference type="AlphaFoldDB" id="A0A9W9Z6L9"/>
<evidence type="ECO:0000256" key="5">
    <source>
        <dbReference type="ARBA" id="ARBA00022833"/>
    </source>
</evidence>
<keyword evidence="2" id="KW-0479">Metal-binding</keyword>
<evidence type="ECO:0000313" key="11">
    <source>
        <dbReference type="EMBL" id="KAJ7374768.1"/>
    </source>
</evidence>
<dbReference type="InterPro" id="IPR017907">
    <property type="entry name" value="Znf_RING_CS"/>
</dbReference>
<dbReference type="CDD" id="cd19769">
    <property type="entry name" value="Bbox2_TRIM16-like"/>
    <property type="match status" value="1"/>
</dbReference>
<dbReference type="InterPro" id="IPR017868">
    <property type="entry name" value="Filamin/ABP280_repeat-like"/>
</dbReference>
<organism evidence="11 12">
    <name type="scientific">Desmophyllum pertusum</name>
    <dbReference type="NCBI Taxonomy" id="174260"/>
    <lineage>
        <taxon>Eukaryota</taxon>
        <taxon>Metazoa</taxon>
        <taxon>Cnidaria</taxon>
        <taxon>Anthozoa</taxon>
        <taxon>Hexacorallia</taxon>
        <taxon>Scleractinia</taxon>
        <taxon>Caryophylliina</taxon>
        <taxon>Caryophylliidae</taxon>
        <taxon>Desmophyllum</taxon>
    </lineage>
</organism>
<keyword evidence="3" id="KW-0677">Repeat</keyword>
<dbReference type="Pfam" id="PF13639">
    <property type="entry name" value="zf-RING_2"/>
    <property type="match status" value="1"/>
</dbReference>
<feature type="domain" description="RING-type" evidence="9">
    <location>
        <begin position="17"/>
        <end position="63"/>
    </location>
</feature>
<comment type="caution">
    <text evidence="11">The sequence shown here is derived from an EMBL/GenBank/DDBJ whole genome shotgun (WGS) entry which is preliminary data.</text>
</comment>
<dbReference type="InterPro" id="IPR001298">
    <property type="entry name" value="Filamin/ABP280_rpt"/>
</dbReference>
<dbReference type="InterPro" id="IPR047153">
    <property type="entry name" value="TRIM45/56/19-like"/>
</dbReference>
<dbReference type="PROSITE" id="PS50194">
    <property type="entry name" value="FILAMIN_REPEAT"/>
    <property type="match status" value="1"/>
</dbReference>
<dbReference type="Gene3D" id="3.30.40.10">
    <property type="entry name" value="Zinc/RING finger domain, C3HC4 (zinc finger)"/>
    <property type="match status" value="1"/>
</dbReference>
<dbReference type="GO" id="GO:0008270">
    <property type="term" value="F:zinc ion binding"/>
    <property type="evidence" value="ECO:0007669"/>
    <property type="project" value="UniProtKB-KW"/>
</dbReference>
<dbReference type="InterPro" id="IPR000315">
    <property type="entry name" value="Znf_B-box"/>
</dbReference>
<name>A0A9W9Z6L9_9CNID</name>
<proteinExistence type="inferred from homology"/>
<protein>
    <submittedName>
        <fullName evidence="11">Uncharacterized protein</fullName>
    </submittedName>
</protein>
<evidence type="ECO:0000259" key="9">
    <source>
        <dbReference type="PROSITE" id="PS50089"/>
    </source>
</evidence>
<dbReference type="Proteomes" id="UP001163046">
    <property type="component" value="Unassembled WGS sequence"/>
</dbReference>
<dbReference type="InterPro" id="IPR001841">
    <property type="entry name" value="Znf_RING"/>
</dbReference>
<dbReference type="InterPro" id="IPR014756">
    <property type="entry name" value="Ig_E-set"/>
</dbReference>